<name>A0A0F9F0N5_9ZZZZ</name>
<organism evidence="1">
    <name type="scientific">marine sediment metagenome</name>
    <dbReference type="NCBI Taxonomy" id="412755"/>
    <lineage>
        <taxon>unclassified sequences</taxon>
        <taxon>metagenomes</taxon>
        <taxon>ecological metagenomes</taxon>
    </lineage>
</organism>
<comment type="caution">
    <text evidence="1">The sequence shown here is derived from an EMBL/GenBank/DDBJ whole genome shotgun (WGS) entry which is preliminary data.</text>
</comment>
<reference evidence="1" key="1">
    <citation type="journal article" date="2015" name="Nature">
        <title>Complex archaea that bridge the gap between prokaryotes and eukaryotes.</title>
        <authorList>
            <person name="Spang A."/>
            <person name="Saw J.H."/>
            <person name="Jorgensen S.L."/>
            <person name="Zaremba-Niedzwiedzka K."/>
            <person name="Martijn J."/>
            <person name="Lind A.E."/>
            <person name="van Eijk R."/>
            <person name="Schleper C."/>
            <person name="Guy L."/>
            <person name="Ettema T.J."/>
        </authorList>
    </citation>
    <scope>NUCLEOTIDE SEQUENCE</scope>
</reference>
<dbReference type="EMBL" id="LAZR01025402">
    <property type="protein sequence ID" value="KKL72026.1"/>
    <property type="molecule type" value="Genomic_DNA"/>
</dbReference>
<gene>
    <name evidence="1" type="ORF">LCGC14_2089030</name>
</gene>
<protein>
    <submittedName>
        <fullName evidence="1">Uncharacterized protein</fullName>
    </submittedName>
</protein>
<dbReference type="AlphaFoldDB" id="A0A0F9F0N5"/>
<accession>A0A0F9F0N5</accession>
<proteinExistence type="predicted"/>
<evidence type="ECO:0000313" key="1">
    <source>
        <dbReference type="EMBL" id="KKL72026.1"/>
    </source>
</evidence>
<sequence>MAVTGVGRPWMRSKLPGTNDQEWRIASGNAYGGNALSGGAPPVLDMNNKYHHYQQLAGAL</sequence>